<accession>A0A0W8G9G7</accession>
<dbReference type="EMBL" id="LNQE01000037">
    <property type="protein sequence ID" value="KUG29785.1"/>
    <property type="molecule type" value="Genomic_DNA"/>
</dbReference>
<proteinExistence type="predicted"/>
<dbReference type="AlphaFoldDB" id="A0A0W8G9G7"/>
<evidence type="ECO:0000313" key="1">
    <source>
        <dbReference type="EMBL" id="KUG29785.1"/>
    </source>
</evidence>
<gene>
    <name evidence="1" type="ORF">ASZ90_000329</name>
</gene>
<reference evidence="1" key="1">
    <citation type="journal article" date="2015" name="Proc. Natl. Acad. Sci. U.S.A.">
        <title>Networks of energetic and metabolic interactions define dynamics in microbial communities.</title>
        <authorList>
            <person name="Embree M."/>
            <person name="Liu J.K."/>
            <person name="Al-Bassam M.M."/>
            <person name="Zengler K."/>
        </authorList>
    </citation>
    <scope>NUCLEOTIDE SEQUENCE</scope>
</reference>
<comment type="caution">
    <text evidence="1">The sequence shown here is derived from an EMBL/GenBank/DDBJ whole genome shotgun (WGS) entry which is preliminary data.</text>
</comment>
<protein>
    <recommendedName>
        <fullName evidence="2">TIGR03067 domain-containing protein</fullName>
    </recommendedName>
</protein>
<sequence length="131" mass="13574">MPTSIRLFLALAWLTLAAAAVAAAAPAAPSPTAPGPAQDIAGTWQAQVMGQSATVTFTQNGNLISGLLVLPDVTGKQNSYHLSGTIVDTFFAALHGSGHMLRGWLRSPDEADGELTLAGSPPISLTLRRIR</sequence>
<organism evidence="1">
    <name type="scientific">hydrocarbon metagenome</name>
    <dbReference type="NCBI Taxonomy" id="938273"/>
    <lineage>
        <taxon>unclassified sequences</taxon>
        <taxon>metagenomes</taxon>
        <taxon>ecological metagenomes</taxon>
    </lineage>
</organism>
<name>A0A0W8G9G7_9ZZZZ</name>
<evidence type="ECO:0008006" key="2">
    <source>
        <dbReference type="Google" id="ProtNLM"/>
    </source>
</evidence>